<dbReference type="PROSITE" id="PS51755">
    <property type="entry name" value="OMPR_PHOB"/>
    <property type="match status" value="1"/>
</dbReference>
<dbReference type="PANTHER" id="PTHR35807:SF1">
    <property type="entry name" value="TRANSCRIPTIONAL REGULATOR REDD"/>
    <property type="match status" value="1"/>
</dbReference>
<dbReference type="InterPro" id="IPR005158">
    <property type="entry name" value="BTAD"/>
</dbReference>
<keyword evidence="10" id="KW-1185">Reference proteome</keyword>
<comment type="similarity">
    <text evidence="1">Belongs to the AfsR/DnrI/RedD regulatory family.</text>
</comment>
<dbReference type="InterPro" id="IPR016032">
    <property type="entry name" value="Sig_transdc_resp-reg_C-effctor"/>
</dbReference>
<evidence type="ECO:0000256" key="7">
    <source>
        <dbReference type="SAM" id="MobiDB-lite"/>
    </source>
</evidence>
<evidence type="ECO:0000256" key="2">
    <source>
        <dbReference type="ARBA" id="ARBA00023012"/>
    </source>
</evidence>
<evidence type="ECO:0000256" key="4">
    <source>
        <dbReference type="ARBA" id="ARBA00023125"/>
    </source>
</evidence>
<dbReference type="SMART" id="SM01043">
    <property type="entry name" value="BTAD"/>
    <property type="match status" value="1"/>
</dbReference>
<evidence type="ECO:0000313" key="9">
    <source>
        <dbReference type="EMBL" id="GGZ31336.1"/>
    </source>
</evidence>
<evidence type="ECO:0000259" key="8">
    <source>
        <dbReference type="PROSITE" id="PS51755"/>
    </source>
</evidence>
<keyword evidence="2" id="KW-0902">Two-component regulatory system</keyword>
<dbReference type="InterPro" id="IPR036388">
    <property type="entry name" value="WH-like_DNA-bd_sf"/>
</dbReference>
<keyword evidence="4 6" id="KW-0238">DNA-binding</keyword>
<keyword evidence="3" id="KW-0805">Transcription regulation</keyword>
<comment type="caution">
    <text evidence="9">The sequence shown here is derived from an EMBL/GenBank/DDBJ whole genome shotgun (WGS) entry which is preliminary data.</text>
</comment>
<reference evidence="9" key="2">
    <citation type="submission" date="2020-09" db="EMBL/GenBank/DDBJ databases">
        <authorList>
            <person name="Sun Q."/>
            <person name="Ohkuma M."/>
        </authorList>
    </citation>
    <scope>NUCLEOTIDE SEQUENCE</scope>
    <source>
        <strain evidence="9">JCM 4988</strain>
    </source>
</reference>
<dbReference type="Pfam" id="PF00486">
    <property type="entry name" value="Trans_reg_C"/>
    <property type="match status" value="1"/>
</dbReference>
<dbReference type="SMART" id="SM00862">
    <property type="entry name" value="Trans_reg_C"/>
    <property type="match status" value="1"/>
</dbReference>
<evidence type="ECO:0000313" key="10">
    <source>
        <dbReference type="Proteomes" id="UP000630936"/>
    </source>
</evidence>
<feature type="domain" description="OmpR/PhoB-type" evidence="8">
    <location>
        <begin position="1"/>
        <end position="93"/>
    </location>
</feature>
<reference evidence="9" key="1">
    <citation type="journal article" date="2014" name="Int. J. Syst. Evol. Microbiol.">
        <title>Complete genome sequence of Corynebacterium casei LMG S-19264T (=DSM 44701T), isolated from a smear-ripened cheese.</title>
        <authorList>
            <consortium name="US DOE Joint Genome Institute (JGI-PGF)"/>
            <person name="Walter F."/>
            <person name="Albersmeier A."/>
            <person name="Kalinowski J."/>
            <person name="Ruckert C."/>
        </authorList>
    </citation>
    <scope>NUCLEOTIDE SEQUENCE</scope>
    <source>
        <strain evidence="9">JCM 4988</strain>
    </source>
</reference>
<dbReference type="AlphaFoldDB" id="A0A918Q513"/>
<sequence length="272" mass="29982">MLFHVLGPLHVTVKGTPVPVGGRRSQIILAILTLEANWAVPLDRLVDAVWGASPPASARTQIRICVSALRRAFTEAGAPDLIETHHSGYRLRLPPGELDSTVFEAEVAHARTLACEGLTAEAVVALRHALTRWSGPALAGLDCPAVESAARRLEEGRLRAVEERVRLELDLGRHEDLVGELAELVREHPFREHLHAQLMLALYRSGRTAEALAVYRKIRSDLAEELGVDPGAELRGLEQTILLGVEAQSDRRPPRWPTPLPRTSRTPYRTTH</sequence>
<name>A0A918Q513_9ACTN</name>
<dbReference type="EMBL" id="BMWG01000006">
    <property type="protein sequence ID" value="GGZ31336.1"/>
    <property type="molecule type" value="Genomic_DNA"/>
</dbReference>
<evidence type="ECO:0000256" key="6">
    <source>
        <dbReference type="PROSITE-ProRule" id="PRU01091"/>
    </source>
</evidence>
<organism evidence="9 10">
    <name type="scientific">Streptomyces inusitatus</name>
    <dbReference type="NCBI Taxonomy" id="68221"/>
    <lineage>
        <taxon>Bacteria</taxon>
        <taxon>Bacillati</taxon>
        <taxon>Actinomycetota</taxon>
        <taxon>Actinomycetes</taxon>
        <taxon>Kitasatosporales</taxon>
        <taxon>Streptomycetaceae</taxon>
        <taxon>Streptomyces</taxon>
    </lineage>
</organism>
<dbReference type="Gene3D" id="1.10.10.10">
    <property type="entry name" value="Winged helix-like DNA-binding domain superfamily/Winged helix DNA-binding domain"/>
    <property type="match status" value="1"/>
</dbReference>
<dbReference type="SUPFAM" id="SSF46894">
    <property type="entry name" value="C-terminal effector domain of the bipartite response regulators"/>
    <property type="match status" value="1"/>
</dbReference>
<gene>
    <name evidence="9" type="ORF">GCM10010387_26540</name>
</gene>
<keyword evidence="5" id="KW-0804">Transcription</keyword>
<dbReference type="Gene3D" id="1.25.40.10">
    <property type="entry name" value="Tetratricopeptide repeat domain"/>
    <property type="match status" value="1"/>
</dbReference>
<dbReference type="Proteomes" id="UP000630936">
    <property type="component" value="Unassembled WGS sequence"/>
</dbReference>
<feature type="compositionally biased region" description="Low complexity" evidence="7">
    <location>
        <begin position="261"/>
        <end position="272"/>
    </location>
</feature>
<dbReference type="CDD" id="cd15831">
    <property type="entry name" value="BTAD"/>
    <property type="match status" value="1"/>
</dbReference>
<dbReference type="Pfam" id="PF03704">
    <property type="entry name" value="BTAD"/>
    <property type="match status" value="1"/>
</dbReference>
<feature type="region of interest" description="Disordered" evidence="7">
    <location>
        <begin position="248"/>
        <end position="272"/>
    </location>
</feature>
<evidence type="ECO:0000256" key="1">
    <source>
        <dbReference type="ARBA" id="ARBA00005820"/>
    </source>
</evidence>
<dbReference type="RefSeq" id="WP_190123227.1">
    <property type="nucleotide sequence ID" value="NZ_BMWG01000006.1"/>
</dbReference>
<dbReference type="GO" id="GO:0000160">
    <property type="term" value="P:phosphorelay signal transduction system"/>
    <property type="evidence" value="ECO:0007669"/>
    <property type="project" value="UniProtKB-KW"/>
</dbReference>
<evidence type="ECO:0000256" key="3">
    <source>
        <dbReference type="ARBA" id="ARBA00023015"/>
    </source>
</evidence>
<dbReference type="SUPFAM" id="SSF48452">
    <property type="entry name" value="TPR-like"/>
    <property type="match status" value="1"/>
</dbReference>
<accession>A0A918Q513</accession>
<protein>
    <recommendedName>
        <fullName evidence="8">OmpR/PhoB-type domain-containing protein</fullName>
    </recommendedName>
</protein>
<dbReference type="InterPro" id="IPR001867">
    <property type="entry name" value="OmpR/PhoB-type_DNA-bd"/>
</dbReference>
<dbReference type="InterPro" id="IPR011990">
    <property type="entry name" value="TPR-like_helical_dom_sf"/>
</dbReference>
<dbReference type="GO" id="GO:0006355">
    <property type="term" value="P:regulation of DNA-templated transcription"/>
    <property type="evidence" value="ECO:0007669"/>
    <property type="project" value="InterPro"/>
</dbReference>
<feature type="DNA-binding region" description="OmpR/PhoB-type" evidence="6">
    <location>
        <begin position="1"/>
        <end position="93"/>
    </location>
</feature>
<dbReference type="GO" id="GO:0003677">
    <property type="term" value="F:DNA binding"/>
    <property type="evidence" value="ECO:0007669"/>
    <property type="project" value="UniProtKB-UniRule"/>
</dbReference>
<proteinExistence type="inferred from homology"/>
<dbReference type="InterPro" id="IPR051677">
    <property type="entry name" value="AfsR-DnrI-RedD_regulator"/>
</dbReference>
<evidence type="ECO:0000256" key="5">
    <source>
        <dbReference type="ARBA" id="ARBA00023163"/>
    </source>
</evidence>
<dbReference type="PANTHER" id="PTHR35807">
    <property type="entry name" value="TRANSCRIPTIONAL REGULATOR REDD-RELATED"/>
    <property type="match status" value="1"/>
</dbReference>